<dbReference type="PANTHER" id="PTHR30194">
    <property type="entry name" value="CROSSOVER JUNCTION ENDODEOXYRIBONUCLEASE RUVC"/>
    <property type="match status" value="1"/>
</dbReference>
<keyword evidence="11 13" id="KW-0234">DNA repair</keyword>
<keyword evidence="16" id="KW-1185">Reference proteome</keyword>
<dbReference type="EMBL" id="FQZP01000070">
    <property type="protein sequence ID" value="SHJ55030.1"/>
    <property type="molecule type" value="Genomic_DNA"/>
</dbReference>
<evidence type="ECO:0000256" key="14">
    <source>
        <dbReference type="NCBIfam" id="TIGR00228"/>
    </source>
</evidence>
<dbReference type="InterPro" id="IPR020563">
    <property type="entry name" value="X-over_junc_endoDNase_Mg_BS"/>
</dbReference>
<evidence type="ECO:0000256" key="9">
    <source>
        <dbReference type="ARBA" id="ARBA00023125"/>
    </source>
</evidence>
<dbReference type="InterPro" id="IPR012337">
    <property type="entry name" value="RNaseH-like_sf"/>
</dbReference>
<name>A0A1M6K878_9FIRM</name>
<dbReference type="GO" id="GO:0008821">
    <property type="term" value="F:crossover junction DNA endonuclease activity"/>
    <property type="evidence" value="ECO:0007669"/>
    <property type="project" value="UniProtKB-UniRule"/>
</dbReference>
<feature type="active site" evidence="13">
    <location>
        <position position="140"/>
    </location>
</feature>
<dbReference type="Gene3D" id="3.30.420.10">
    <property type="entry name" value="Ribonuclease H-like superfamily/Ribonuclease H"/>
    <property type="match status" value="1"/>
</dbReference>
<feature type="binding site" evidence="13">
    <location>
        <position position="7"/>
    </location>
    <ligand>
        <name>Mg(2+)</name>
        <dbReference type="ChEBI" id="CHEBI:18420"/>
        <label>1</label>
    </ligand>
</feature>
<dbReference type="OrthoDB" id="9805499at2"/>
<dbReference type="InterPro" id="IPR036397">
    <property type="entry name" value="RNaseH_sf"/>
</dbReference>
<dbReference type="PRINTS" id="PR00696">
    <property type="entry name" value="RSOLVASERUVC"/>
</dbReference>
<dbReference type="GO" id="GO:0006310">
    <property type="term" value="P:DNA recombination"/>
    <property type="evidence" value="ECO:0007669"/>
    <property type="project" value="UniProtKB-UniRule"/>
</dbReference>
<keyword evidence="5 13" id="KW-0255">Endonuclease</keyword>
<comment type="catalytic activity">
    <reaction evidence="12 13">
        <text>Endonucleolytic cleavage at a junction such as a reciprocal single-stranded crossover between two homologous DNA duplexes (Holliday junction).</text>
        <dbReference type="EC" id="3.1.21.10"/>
    </reaction>
</comment>
<dbReference type="CDD" id="cd16962">
    <property type="entry name" value="RuvC"/>
    <property type="match status" value="1"/>
</dbReference>
<feature type="binding site" evidence="13">
    <location>
        <position position="67"/>
    </location>
    <ligand>
        <name>Mg(2+)</name>
        <dbReference type="ChEBI" id="CHEBI:18420"/>
        <label>2</label>
    </ligand>
</feature>
<feature type="active site" evidence="13">
    <location>
        <position position="7"/>
    </location>
</feature>
<evidence type="ECO:0000256" key="6">
    <source>
        <dbReference type="ARBA" id="ARBA00022763"/>
    </source>
</evidence>
<dbReference type="EC" id="3.1.21.10" evidence="13 14"/>
<evidence type="ECO:0000256" key="3">
    <source>
        <dbReference type="ARBA" id="ARBA00022722"/>
    </source>
</evidence>
<evidence type="ECO:0000256" key="5">
    <source>
        <dbReference type="ARBA" id="ARBA00022759"/>
    </source>
</evidence>
<evidence type="ECO:0000256" key="10">
    <source>
        <dbReference type="ARBA" id="ARBA00023172"/>
    </source>
</evidence>
<dbReference type="SUPFAM" id="SSF53098">
    <property type="entry name" value="Ribonuclease H-like"/>
    <property type="match status" value="1"/>
</dbReference>
<dbReference type="Pfam" id="PF02075">
    <property type="entry name" value="RuvC"/>
    <property type="match status" value="1"/>
</dbReference>
<dbReference type="InterPro" id="IPR002176">
    <property type="entry name" value="X-over_junc_endoDNase_RuvC"/>
</dbReference>
<evidence type="ECO:0000256" key="1">
    <source>
        <dbReference type="ARBA" id="ARBA00009518"/>
    </source>
</evidence>
<evidence type="ECO:0000256" key="12">
    <source>
        <dbReference type="ARBA" id="ARBA00029354"/>
    </source>
</evidence>
<evidence type="ECO:0000256" key="4">
    <source>
        <dbReference type="ARBA" id="ARBA00022723"/>
    </source>
</evidence>
<comment type="subunit">
    <text evidence="13">Homodimer which binds Holliday junction (HJ) DNA. The HJ becomes 2-fold symmetrical on binding to RuvC with unstacked arms; it has a different conformation from HJ DNA in complex with RuvA. In the full resolvosome a probable DNA-RuvA(4)-RuvB(12)-RuvC(2) complex forms which resolves the HJ.</text>
</comment>
<keyword evidence="10 13" id="KW-0233">DNA recombination</keyword>
<dbReference type="GO" id="GO:0000287">
    <property type="term" value="F:magnesium ion binding"/>
    <property type="evidence" value="ECO:0007669"/>
    <property type="project" value="UniProtKB-UniRule"/>
</dbReference>
<evidence type="ECO:0000313" key="15">
    <source>
        <dbReference type="EMBL" id="SHJ55030.1"/>
    </source>
</evidence>
<feature type="active site" evidence="13">
    <location>
        <position position="67"/>
    </location>
</feature>
<dbReference type="AlphaFoldDB" id="A0A1M6K878"/>
<comment type="subcellular location">
    <subcellularLocation>
        <location evidence="13">Cytoplasm</location>
    </subcellularLocation>
</comment>
<reference evidence="15 16" key="1">
    <citation type="submission" date="2016-11" db="EMBL/GenBank/DDBJ databases">
        <authorList>
            <person name="Varghese N."/>
            <person name="Submissions S."/>
        </authorList>
    </citation>
    <scope>NUCLEOTIDE SEQUENCE [LARGE SCALE GENOMIC DNA]</scope>
    <source>
        <strain evidence="15 16">DSM 19027</strain>
    </source>
</reference>
<feature type="binding site" evidence="13">
    <location>
        <position position="140"/>
    </location>
    <ligand>
        <name>Mg(2+)</name>
        <dbReference type="ChEBI" id="CHEBI:18420"/>
        <label>1</label>
    </ligand>
</feature>
<keyword evidence="6 13" id="KW-0227">DNA damage</keyword>
<dbReference type="GO" id="GO:0005737">
    <property type="term" value="C:cytoplasm"/>
    <property type="evidence" value="ECO:0007669"/>
    <property type="project" value="UniProtKB-SubCell"/>
</dbReference>
<dbReference type="GO" id="GO:0003677">
    <property type="term" value="F:DNA binding"/>
    <property type="evidence" value="ECO:0007669"/>
    <property type="project" value="UniProtKB-KW"/>
</dbReference>
<gene>
    <name evidence="13" type="primary">ruvC</name>
    <name evidence="15" type="ORF">SAMN05444373_10706</name>
</gene>
<dbReference type="RefSeq" id="WP_149679649.1">
    <property type="nucleotide sequence ID" value="NZ_DAONMB010000020.1"/>
</dbReference>
<keyword evidence="7 13" id="KW-0378">Hydrolase</keyword>
<keyword evidence="4 13" id="KW-0479">Metal-binding</keyword>
<protein>
    <recommendedName>
        <fullName evidence="13 14">Crossover junction endodeoxyribonuclease RuvC</fullName>
        <ecNumber evidence="13 14">3.1.21.10</ecNumber>
    </recommendedName>
    <alternativeName>
        <fullName evidence="13">Holliday junction nuclease RuvC</fullName>
    </alternativeName>
    <alternativeName>
        <fullName evidence="13">Holliday junction resolvase RuvC</fullName>
    </alternativeName>
</protein>
<dbReference type="PROSITE" id="PS01321">
    <property type="entry name" value="RUVC"/>
    <property type="match status" value="1"/>
</dbReference>
<proteinExistence type="inferred from homology"/>
<keyword evidence="8 13" id="KW-0460">Magnesium</keyword>
<comment type="function">
    <text evidence="13">The RuvA-RuvB-RuvC complex processes Holliday junction (HJ) DNA during genetic recombination and DNA repair. Endonuclease that resolves HJ intermediates. Cleaves cruciform DNA by making single-stranded nicks across the HJ at symmetrical positions within the homologous arms, yielding a 5'-phosphate and a 3'-hydroxyl group; requires a central core of homology in the junction. The consensus cleavage sequence is 5'-(A/T)TT(C/G)-3'. Cleavage occurs on the 3'-side of the TT dinucleotide at the point of strand exchange. HJ branch migration catalyzed by RuvA-RuvB allows RuvC to scan DNA until it finds its consensus sequence, where it cleaves and resolves the cruciform DNA.</text>
</comment>
<evidence type="ECO:0000256" key="7">
    <source>
        <dbReference type="ARBA" id="ARBA00022801"/>
    </source>
</evidence>
<keyword evidence="2 13" id="KW-0963">Cytoplasm</keyword>
<keyword evidence="3 13" id="KW-0540">Nuclease</keyword>
<evidence type="ECO:0000256" key="13">
    <source>
        <dbReference type="HAMAP-Rule" id="MF_00034"/>
    </source>
</evidence>
<dbReference type="NCBIfam" id="NF000711">
    <property type="entry name" value="PRK00039.2-1"/>
    <property type="match status" value="1"/>
</dbReference>
<evidence type="ECO:0000256" key="8">
    <source>
        <dbReference type="ARBA" id="ARBA00022842"/>
    </source>
</evidence>
<keyword evidence="9 13" id="KW-0238">DNA-binding</keyword>
<comment type="cofactor">
    <cofactor evidence="13">
        <name>Mg(2+)</name>
        <dbReference type="ChEBI" id="CHEBI:18420"/>
    </cofactor>
    <text evidence="13">Binds 2 Mg(2+) ion per subunit.</text>
</comment>
<evidence type="ECO:0000313" key="16">
    <source>
        <dbReference type="Proteomes" id="UP000324781"/>
    </source>
</evidence>
<dbReference type="GO" id="GO:0048476">
    <property type="term" value="C:Holliday junction resolvase complex"/>
    <property type="evidence" value="ECO:0007669"/>
    <property type="project" value="UniProtKB-UniRule"/>
</dbReference>
<evidence type="ECO:0000256" key="11">
    <source>
        <dbReference type="ARBA" id="ARBA00023204"/>
    </source>
</evidence>
<dbReference type="PANTHER" id="PTHR30194:SF3">
    <property type="entry name" value="CROSSOVER JUNCTION ENDODEOXYRIBONUCLEASE RUVC"/>
    <property type="match status" value="1"/>
</dbReference>
<dbReference type="FunFam" id="3.30.420.10:FF:000002">
    <property type="entry name" value="Crossover junction endodeoxyribonuclease RuvC"/>
    <property type="match status" value="1"/>
</dbReference>
<dbReference type="HAMAP" id="MF_00034">
    <property type="entry name" value="RuvC"/>
    <property type="match status" value="1"/>
</dbReference>
<accession>A0A1M6K878</accession>
<dbReference type="Proteomes" id="UP000324781">
    <property type="component" value="Unassembled WGS sequence"/>
</dbReference>
<evidence type="ECO:0000256" key="2">
    <source>
        <dbReference type="ARBA" id="ARBA00022490"/>
    </source>
</evidence>
<organism evidence="15 16">
    <name type="scientific">Thermoclostridium caenicola</name>
    <dbReference type="NCBI Taxonomy" id="659425"/>
    <lineage>
        <taxon>Bacteria</taxon>
        <taxon>Bacillati</taxon>
        <taxon>Bacillota</taxon>
        <taxon>Clostridia</taxon>
        <taxon>Eubacteriales</taxon>
        <taxon>Oscillospiraceae</taxon>
        <taxon>Thermoclostridium</taxon>
    </lineage>
</organism>
<sequence>MIIFGVDPGFAITGYGVIEYRNNRFRVLDYGVIETEAKTELPQRLCIINDRLHELLERHKPDAMSVEELFFNTNIKTAIAVGHGRGVALLTAAKAGIPVYEYTPLQVKQAVVGYGRAKKEQVQYMVKVLLGLDSIPKPDDAADALAVAICHAHRSGMQTQLRIRQDGL</sequence>
<comment type="similarity">
    <text evidence="1 13">Belongs to the RuvC family.</text>
</comment>
<dbReference type="GO" id="GO:0006281">
    <property type="term" value="P:DNA repair"/>
    <property type="evidence" value="ECO:0007669"/>
    <property type="project" value="UniProtKB-UniRule"/>
</dbReference>
<dbReference type="NCBIfam" id="TIGR00228">
    <property type="entry name" value="ruvC"/>
    <property type="match status" value="1"/>
</dbReference>